<name>A0A087E2S3_9BIFI</name>
<reference evidence="1 2" key="1">
    <citation type="submission" date="2014-03" db="EMBL/GenBank/DDBJ databases">
        <title>Genomics of Bifidobacteria.</title>
        <authorList>
            <person name="Ventura M."/>
            <person name="Milani C."/>
            <person name="Lugli G.A."/>
        </authorList>
    </citation>
    <scope>NUCLEOTIDE SEQUENCE [LARGE SCALE GENOMIC DNA]</scope>
    <source>
        <strain evidence="1 2">LMG 21395</strain>
    </source>
</reference>
<organism evidence="1 2">
    <name type="scientific">Bifidobacterium thermacidophilum subsp. thermacidophilum</name>
    <dbReference type="NCBI Taxonomy" id="79262"/>
    <lineage>
        <taxon>Bacteria</taxon>
        <taxon>Bacillati</taxon>
        <taxon>Actinomycetota</taxon>
        <taxon>Actinomycetes</taxon>
        <taxon>Bifidobacteriales</taxon>
        <taxon>Bifidobacteriaceae</taxon>
        <taxon>Bifidobacterium</taxon>
    </lineage>
</organism>
<gene>
    <name evidence="1" type="ORF">THER5_0252</name>
</gene>
<protein>
    <submittedName>
        <fullName evidence="1">Uncharacterized protein</fullName>
    </submittedName>
</protein>
<dbReference type="Proteomes" id="UP000029003">
    <property type="component" value="Unassembled WGS sequence"/>
</dbReference>
<evidence type="ECO:0000313" key="1">
    <source>
        <dbReference type="EMBL" id="KFJ02074.1"/>
    </source>
</evidence>
<dbReference type="EMBL" id="JGZT01000007">
    <property type="protein sequence ID" value="KFJ02074.1"/>
    <property type="molecule type" value="Genomic_DNA"/>
</dbReference>
<comment type="caution">
    <text evidence="1">The sequence shown here is derived from an EMBL/GenBank/DDBJ whole genome shotgun (WGS) entry which is preliminary data.</text>
</comment>
<accession>A0A087E2S3</accession>
<sequence length="75" mass="8199">MLMHLSFGVAAKVGGLENCRSRVDLQPLKSHSRAVYADMQIAQSCKSCSRANHAAAARNRVDPRSRVFQGTAWLA</sequence>
<dbReference type="AlphaFoldDB" id="A0A087E2S3"/>
<proteinExistence type="predicted"/>
<evidence type="ECO:0000313" key="2">
    <source>
        <dbReference type="Proteomes" id="UP000029003"/>
    </source>
</evidence>